<dbReference type="STRING" id="6248.A0A0K0E0Y9"/>
<keyword evidence="6 8" id="KW-0012">Acyltransferase</keyword>
<sequence length="330" mass="39370">MKSDSMLPTKSNKFENHNLQIIRNVRVIVICLLSLLIPFDFIYLVIKYFGYEYFLWRLPLYFFLTFQFCINLYLFNVKNKDNNLKEWESKLGICNSIENKNSLNELNIDNSVKEDLLEKNDRNTKVKGRLNFCDKCNVKCYIRSQHCPICDICVLRKDHHCFFFGRCVGISNHRYFFLTCFWLSLGCGYILTYYYSILDKIVFSSCQWKWTYLFNTFGFITSCVINVEESISNNLLMIILYLHLIAFFTGTIFGILHLYYILKGITSFNNILMSNKKFDIKPDGKTINERLRFIFGNHWYINILLPNYWEEIIIEKDMIDNIFFPLSLDD</sequence>
<organism evidence="11">
    <name type="scientific">Strongyloides stercoralis</name>
    <name type="common">Threadworm</name>
    <dbReference type="NCBI Taxonomy" id="6248"/>
    <lineage>
        <taxon>Eukaryota</taxon>
        <taxon>Metazoa</taxon>
        <taxon>Ecdysozoa</taxon>
        <taxon>Nematoda</taxon>
        <taxon>Chromadorea</taxon>
        <taxon>Rhabditida</taxon>
        <taxon>Tylenchina</taxon>
        <taxon>Panagrolaimomorpha</taxon>
        <taxon>Strongyloidoidea</taxon>
        <taxon>Strongyloididae</taxon>
        <taxon>Strongyloides</taxon>
    </lineage>
</organism>
<dbReference type="WBParaSite" id="TCONS_00002236.p1">
    <property type="protein sequence ID" value="TCONS_00002236.p1"/>
    <property type="gene ID" value="XLOC_002111"/>
</dbReference>
<comment type="domain">
    <text evidence="8">The DHHC domain is required for palmitoyltransferase activity.</text>
</comment>
<accession>A0A0K0E0Y9</accession>
<evidence type="ECO:0000259" key="9">
    <source>
        <dbReference type="Pfam" id="PF01529"/>
    </source>
</evidence>
<dbReference type="AlphaFoldDB" id="A0A0K0E0Y9"/>
<evidence type="ECO:0000256" key="2">
    <source>
        <dbReference type="ARBA" id="ARBA00022679"/>
    </source>
</evidence>
<dbReference type="EC" id="2.3.1.225" evidence="8"/>
<protein>
    <recommendedName>
        <fullName evidence="8">Palmitoyltransferase</fullName>
        <ecNumber evidence="8">2.3.1.225</ecNumber>
    </recommendedName>
</protein>
<dbReference type="InterPro" id="IPR001594">
    <property type="entry name" value="Palmitoyltrfase_DHHC"/>
</dbReference>
<keyword evidence="5 8" id="KW-0472">Membrane</keyword>
<dbReference type="GO" id="GO:0005783">
    <property type="term" value="C:endoplasmic reticulum"/>
    <property type="evidence" value="ECO:0007669"/>
    <property type="project" value="TreeGrafter"/>
</dbReference>
<evidence type="ECO:0000256" key="4">
    <source>
        <dbReference type="ARBA" id="ARBA00022989"/>
    </source>
</evidence>
<dbReference type="PANTHER" id="PTHR22883:SF23">
    <property type="entry name" value="PALMITOYLTRANSFERASE ZDHHC6"/>
    <property type="match status" value="1"/>
</dbReference>
<dbReference type="GO" id="GO:0005794">
    <property type="term" value="C:Golgi apparatus"/>
    <property type="evidence" value="ECO:0007669"/>
    <property type="project" value="TreeGrafter"/>
</dbReference>
<reference evidence="11" key="1">
    <citation type="submission" date="2015-08" db="UniProtKB">
        <authorList>
            <consortium name="WormBaseParasite"/>
        </authorList>
    </citation>
    <scope>IDENTIFICATION</scope>
</reference>
<dbReference type="WBParaSite" id="SSTP_0000315100.1">
    <property type="protein sequence ID" value="SSTP_0000315100.1"/>
    <property type="gene ID" value="SSTP_0000315100"/>
</dbReference>
<keyword evidence="3 8" id="KW-0812">Transmembrane</keyword>
<feature type="transmembrane region" description="Helical" evidence="8">
    <location>
        <begin position="175"/>
        <end position="198"/>
    </location>
</feature>
<dbReference type="GO" id="GO:0006612">
    <property type="term" value="P:protein targeting to membrane"/>
    <property type="evidence" value="ECO:0007669"/>
    <property type="project" value="TreeGrafter"/>
</dbReference>
<dbReference type="InterPro" id="IPR039859">
    <property type="entry name" value="PFA4/ZDH16/20/ERF2-like"/>
</dbReference>
<dbReference type="Pfam" id="PF01529">
    <property type="entry name" value="DHHC"/>
    <property type="match status" value="1"/>
</dbReference>
<dbReference type="PANTHER" id="PTHR22883">
    <property type="entry name" value="ZINC FINGER DHHC DOMAIN CONTAINING PROTEIN"/>
    <property type="match status" value="1"/>
</dbReference>
<evidence type="ECO:0000256" key="1">
    <source>
        <dbReference type="ARBA" id="ARBA00004141"/>
    </source>
</evidence>
<feature type="transmembrane region" description="Helical" evidence="8">
    <location>
        <begin position="21"/>
        <end position="46"/>
    </location>
</feature>
<evidence type="ECO:0000256" key="7">
    <source>
        <dbReference type="ARBA" id="ARBA00038298"/>
    </source>
</evidence>
<keyword evidence="4 8" id="KW-1133">Transmembrane helix</keyword>
<feature type="transmembrane region" description="Helical" evidence="8">
    <location>
        <begin position="239"/>
        <end position="262"/>
    </location>
</feature>
<feature type="transmembrane region" description="Helical" evidence="8">
    <location>
        <begin position="210"/>
        <end position="227"/>
    </location>
</feature>
<evidence type="ECO:0000256" key="6">
    <source>
        <dbReference type="ARBA" id="ARBA00023315"/>
    </source>
</evidence>
<keyword evidence="10" id="KW-1185">Reference proteome</keyword>
<dbReference type="GO" id="GO:0016020">
    <property type="term" value="C:membrane"/>
    <property type="evidence" value="ECO:0007669"/>
    <property type="project" value="UniProtKB-SubCell"/>
</dbReference>
<comment type="catalytic activity">
    <reaction evidence="8">
        <text>L-cysteinyl-[protein] + hexadecanoyl-CoA = S-hexadecanoyl-L-cysteinyl-[protein] + CoA</text>
        <dbReference type="Rhea" id="RHEA:36683"/>
        <dbReference type="Rhea" id="RHEA-COMP:10131"/>
        <dbReference type="Rhea" id="RHEA-COMP:11032"/>
        <dbReference type="ChEBI" id="CHEBI:29950"/>
        <dbReference type="ChEBI" id="CHEBI:57287"/>
        <dbReference type="ChEBI" id="CHEBI:57379"/>
        <dbReference type="ChEBI" id="CHEBI:74151"/>
        <dbReference type="EC" id="2.3.1.225"/>
    </reaction>
</comment>
<dbReference type="GO" id="GO:0019706">
    <property type="term" value="F:protein-cysteine S-palmitoyltransferase activity"/>
    <property type="evidence" value="ECO:0007669"/>
    <property type="project" value="UniProtKB-EC"/>
</dbReference>
<proteinExistence type="inferred from homology"/>
<evidence type="ECO:0000313" key="10">
    <source>
        <dbReference type="Proteomes" id="UP000035681"/>
    </source>
</evidence>
<evidence type="ECO:0000256" key="8">
    <source>
        <dbReference type="RuleBase" id="RU079119"/>
    </source>
</evidence>
<evidence type="ECO:0000256" key="3">
    <source>
        <dbReference type="ARBA" id="ARBA00022692"/>
    </source>
</evidence>
<keyword evidence="2 8" id="KW-0808">Transferase</keyword>
<comment type="subcellular location">
    <subcellularLocation>
        <location evidence="1">Membrane</location>
        <topology evidence="1">Multi-pass membrane protein</topology>
    </subcellularLocation>
</comment>
<dbReference type="PROSITE" id="PS50216">
    <property type="entry name" value="DHHC"/>
    <property type="match status" value="1"/>
</dbReference>
<comment type="similarity">
    <text evidence="7">Belongs to the DHHC palmitoyltransferase family. PFA5 subfamily.</text>
</comment>
<evidence type="ECO:0000313" key="11">
    <source>
        <dbReference type="WBParaSite" id="SSTP_0000315100.1"/>
    </source>
</evidence>
<dbReference type="Proteomes" id="UP000035681">
    <property type="component" value="Unplaced"/>
</dbReference>
<name>A0A0K0E0Y9_STRER</name>
<feature type="domain" description="Palmitoyltransferase DHHC" evidence="9">
    <location>
        <begin position="128"/>
        <end position="270"/>
    </location>
</feature>
<evidence type="ECO:0000256" key="5">
    <source>
        <dbReference type="ARBA" id="ARBA00023136"/>
    </source>
</evidence>
<feature type="transmembrane region" description="Helical" evidence="8">
    <location>
        <begin position="58"/>
        <end position="75"/>
    </location>
</feature>